<dbReference type="InterPro" id="IPR006677">
    <property type="entry name" value="tRNA_intron_Endonuc_cat-like"/>
</dbReference>
<evidence type="ECO:0000259" key="6">
    <source>
        <dbReference type="Pfam" id="PF01974"/>
    </source>
</evidence>
<evidence type="ECO:0000256" key="1">
    <source>
        <dbReference type="ARBA" id="ARBA00008078"/>
    </source>
</evidence>
<reference evidence="7" key="1">
    <citation type="submission" date="2020-11" db="EMBL/GenBank/DDBJ databases">
        <authorList>
            <person name="Whiteford S."/>
        </authorList>
    </citation>
    <scope>NUCLEOTIDE SEQUENCE</scope>
</reference>
<dbReference type="InterPro" id="IPR016589">
    <property type="entry name" value="tRNA_splic_SEN2"/>
</dbReference>
<dbReference type="PANTHER" id="PTHR21227:SF0">
    <property type="entry name" value="TRNA-SPLICING ENDONUCLEASE SUBUNIT SEN2"/>
    <property type="match status" value="1"/>
</dbReference>
<evidence type="ECO:0000256" key="3">
    <source>
        <dbReference type="ARBA" id="ARBA00023239"/>
    </source>
</evidence>
<feature type="active site" evidence="5">
    <location>
        <position position="275"/>
    </location>
</feature>
<dbReference type="GO" id="GO:0000379">
    <property type="term" value="P:tRNA-type intron splice site recognition and cleavage"/>
    <property type="evidence" value="ECO:0007669"/>
    <property type="project" value="TreeGrafter"/>
</dbReference>
<comment type="caution">
    <text evidence="7">The sequence shown here is derived from an EMBL/GenBank/DDBJ whole genome shotgun (WGS) entry which is preliminary data.</text>
</comment>
<comment type="function">
    <text evidence="4">Constitutes one of the two catalytic subunit of the tRNA-splicing endonuclease complex, a complex responsible for identification and cleavage of the splice sites in pre-tRNA. It cleaves pre-tRNA at the 5'- and 3'-splice sites to release the intron. The products are an intron and two tRNA half-molecules bearing 2',3'-cyclic phosphate and 5'-OH termini. There are no conserved sequences at the splice sites, but the intron is invariably located at the same site in the gene, placing the splice sites an invariant distance from the constant structural features of the tRNA body.</text>
</comment>
<proteinExistence type="inferred from homology"/>
<dbReference type="PIRSF" id="PIRSF011789">
    <property type="entry name" value="tRNA_splic_SEN2"/>
    <property type="match status" value="1"/>
</dbReference>
<feature type="active site" evidence="5">
    <location>
        <position position="283"/>
    </location>
</feature>
<dbReference type="GO" id="GO:0005737">
    <property type="term" value="C:cytoplasm"/>
    <property type="evidence" value="ECO:0007669"/>
    <property type="project" value="TreeGrafter"/>
</dbReference>
<accession>A0A8S4E7Y1</accession>
<dbReference type="Proteomes" id="UP000653454">
    <property type="component" value="Unassembled WGS sequence"/>
</dbReference>
<dbReference type="GO" id="GO:0000213">
    <property type="term" value="F:tRNA-intron lyase activity"/>
    <property type="evidence" value="ECO:0007669"/>
    <property type="project" value="UniProtKB-UniRule"/>
</dbReference>
<dbReference type="Gene3D" id="3.40.1350.10">
    <property type="match status" value="1"/>
</dbReference>
<keyword evidence="8" id="KW-1185">Reference proteome</keyword>
<evidence type="ECO:0000256" key="2">
    <source>
        <dbReference type="ARBA" id="ARBA00022694"/>
    </source>
</evidence>
<evidence type="ECO:0000256" key="5">
    <source>
        <dbReference type="PIRSR" id="PIRSR011789-1"/>
    </source>
</evidence>
<dbReference type="Pfam" id="PF01974">
    <property type="entry name" value="tRNA_int_endo"/>
    <property type="match status" value="1"/>
</dbReference>
<dbReference type="AlphaFoldDB" id="A0A8S4E7Y1"/>
<dbReference type="EMBL" id="CAJHNJ030000013">
    <property type="protein sequence ID" value="CAG9111856.1"/>
    <property type="molecule type" value="Genomic_DNA"/>
</dbReference>
<dbReference type="NCBIfam" id="TIGR00324">
    <property type="entry name" value="endA"/>
    <property type="match status" value="1"/>
</dbReference>
<dbReference type="InterPro" id="IPR006676">
    <property type="entry name" value="tRNA_splic"/>
</dbReference>
<feature type="active site" evidence="5">
    <location>
        <position position="316"/>
    </location>
</feature>
<dbReference type="InterPro" id="IPR011856">
    <property type="entry name" value="tRNA_endonuc-like_dom_sf"/>
</dbReference>
<dbReference type="PANTHER" id="PTHR21227">
    <property type="entry name" value="TRNA-SPLICING ENDONUCLEASE SUBUNIT SEN2"/>
    <property type="match status" value="1"/>
</dbReference>
<evidence type="ECO:0000313" key="7">
    <source>
        <dbReference type="EMBL" id="CAG9111856.1"/>
    </source>
</evidence>
<comment type="similarity">
    <text evidence="1 4">Belongs to the tRNA-intron endonuclease family.</text>
</comment>
<name>A0A8S4E7Y1_PLUXY</name>
<dbReference type="EC" id="4.6.1.16" evidence="4"/>
<feature type="domain" description="tRNA intron endonuclease catalytic" evidence="6">
    <location>
        <begin position="245"/>
        <end position="325"/>
    </location>
</feature>
<protein>
    <recommendedName>
        <fullName evidence="4">tRNA-splicing endonuclease subunit Sen2</fullName>
        <ecNumber evidence="4">4.6.1.16</ecNumber>
    </recommendedName>
</protein>
<gene>
    <name evidence="7" type="ORF">PLXY2_LOCUS4706</name>
</gene>
<dbReference type="GO" id="GO:0000214">
    <property type="term" value="C:tRNA-intron endonuclease complex"/>
    <property type="evidence" value="ECO:0007669"/>
    <property type="project" value="UniProtKB-UniRule"/>
</dbReference>
<dbReference type="SUPFAM" id="SSF53032">
    <property type="entry name" value="tRNA-intron endonuclease catalytic domain-like"/>
    <property type="match status" value="1"/>
</dbReference>
<keyword evidence="3 4" id="KW-0456">Lyase</keyword>
<keyword evidence="2 4" id="KW-0819">tRNA processing</keyword>
<dbReference type="CDD" id="cd22363">
    <property type="entry name" value="tRNA-intron_lyase_C"/>
    <property type="match status" value="1"/>
</dbReference>
<organism evidence="7 8">
    <name type="scientific">Plutella xylostella</name>
    <name type="common">Diamondback moth</name>
    <name type="synonym">Plutella maculipennis</name>
    <dbReference type="NCBI Taxonomy" id="51655"/>
    <lineage>
        <taxon>Eukaryota</taxon>
        <taxon>Metazoa</taxon>
        <taxon>Ecdysozoa</taxon>
        <taxon>Arthropoda</taxon>
        <taxon>Hexapoda</taxon>
        <taxon>Insecta</taxon>
        <taxon>Pterygota</taxon>
        <taxon>Neoptera</taxon>
        <taxon>Endopterygota</taxon>
        <taxon>Lepidoptera</taxon>
        <taxon>Glossata</taxon>
        <taxon>Ditrysia</taxon>
        <taxon>Yponomeutoidea</taxon>
        <taxon>Plutellidae</taxon>
        <taxon>Plutella</taxon>
    </lineage>
</organism>
<evidence type="ECO:0000313" key="8">
    <source>
        <dbReference type="Proteomes" id="UP000653454"/>
    </source>
</evidence>
<dbReference type="GO" id="GO:0003676">
    <property type="term" value="F:nucleic acid binding"/>
    <property type="evidence" value="ECO:0007669"/>
    <property type="project" value="InterPro"/>
</dbReference>
<evidence type="ECO:0000256" key="4">
    <source>
        <dbReference type="PIRNR" id="PIRNR011789"/>
    </source>
</evidence>
<sequence length="362" mass="40855">MTTSQTGHDCQPNYPNNLFPTSIESNLRLPVDNSMHILFTGIFNGYGVEMHSAEEFALLYHIGCFGKGSASRSRPRAGTNEGPSIMRKRQFLKRAYWHKKFGSARDSAQSDDFLKDVDALTSKIVSDGIKEANKDVIDLVSSEDEVPESDDDALDIPPLDQMDGQDGDMVVIVPNSDSEGENYFENFKPKVSVNRVKLQEKLMLTLQEAFFLVYGLGCLQVVDSETKFLNVDQCWSLFCETDKDFVPKYVAYHYFRSKGYIVKPGLKFGGDYLLYKEGPGITHADYIVVIKNIAEKDVNNWTSTLGHVRMASTTVKEILIVEIIQKKNMKDLKMPEGLCDYSVRELLLTRNIPVTINNDIDQ</sequence>
<dbReference type="InterPro" id="IPR036167">
    <property type="entry name" value="tRNA_intron_Endo_cat-like_sf"/>
</dbReference>